<dbReference type="SUPFAM" id="SSF51261">
    <property type="entry name" value="Duplicated hybrid motif"/>
    <property type="match status" value="1"/>
</dbReference>
<keyword evidence="4" id="KW-1185">Reference proteome</keyword>
<reference evidence="3 4" key="1">
    <citation type="submission" date="2019-12" db="EMBL/GenBank/DDBJ databases">
        <title>Maritimibacter sp. nov. sp. isolated from sea sand.</title>
        <authorList>
            <person name="Kim J."/>
            <person name="Jeong S.E."/>
            <person name="Jung H.S."/>
            <person name="Jeon C.O."/>
        </authorList>
    </citation>
    <scope>NUCLEOTIDE SEQUENCE [LARGE SCALE GENOMIC DNA]</scope>
    <source>
        <strain evidence="3 4">DP07</strain>
    </source>
</reference>
<evidence type="ECO:0000256" key="1">
    <source>
        <dbReference type="ARBA" id="ARBA00022729"/>
    </source>
</evidence>
<dbReference type="PROSITE" id="PS51257">
    <property type="entry name" value="PROKAR_LIPOPROTEIN"/>
    <property type="match status" value="1"/>
</dbReference>
<evidence type="ECO:0000259" key="2">
    <source>
        <dbReference type="Pfam" id="PF01551"/>
    </source>
</evidence>
<dbReference type="InterPro" id="IPR016047">
    <property type="entry name" value="M23ase_b-sheet_dom"/>
</dbReference>
<evidence type="ECO:0000313" key="4">
    <source>
        <dbReference type="Proteomes" id="UP000467322"/>
    </source>
</evidence>
<protein>
    <submittedName>
        <fullName evidence="3">Peptidoglycan DD-metalloendopeptidase family protein</fullName>
    </submittedName>
</protein>
<name>A0A845LZA1_9RHOB</name>
<sequence length="210" mass="22548">MGLLTRIATGALALSLAGCVTGGYGTAVEYRPHVEPKIPLSLPANAPPIAQQFMPFTPDGELGHRGIDVAAVTGTPVLAAAPGVVTISLYEPMYGNRVVIEHGKDSAGRRVQTLYFHLDDRMVEVGDTVARGQQIGTLGASGLLSSYPHLHFEYHRETAPGARRRGGTNYWQGMAQEDPNHNWAAGPGRITCYTGQPAQRDRITYPVACR</sequence>
<dbReference type="Proteomes" id="UP000467322">
    <property type="component" value="Unassembled WGS sequence"/>
</dbReference>
<keyword evidence="1" id="KW-0732">Signal</keyword>
<accession>A0A845LZA1</accession>
<dbReference type="InterPro" id="IPR011055">
    <property type="entry name" value="Dup_hybrid_motif"/>
</dbReference>
<dbReference type="PANTHER" id="PTHR21666">
    <property type="entry name" value="PEPTIDASE-RELATED"/>
    <property type="match status" value="1"/>
</dbReference>
<feature type="domain" description="M23ase beta-sheet core" evidence="2">
    <location>
        <begin position="64"/>
        <end position="158"/>
    </location>
</feature>
<dbReference type="Pfam" id="PF01551">
    <property type="entry name" value="Peptidase_M23"/>
    <property type="match status" value="1"/>
</dbReference>
<comment type="caution">
    <text evidence="3">The sequence shown here is derived from an EMBL/GenBank/DDBJ whole genome shotgun (WGS) entry which is preliminary data.</text>
</comment>
<organism evidence="3 4">
    <name type="scientific">Maritimibacter harenae</name>
    <dbReference type="NCBI Taxonomy" id="2606218"/>
    <lineage>
        <taxon>Bacteria</taxon>
        <taxon>Pseudomonadati</taxon>
        <taxon>Pseudomonadota</taxon>
        <taxon>Alphaproteobacteria</taxon>
        <taxon>Rhodobacterales</taxon>
        <taxon>Roseobacteraceae</taxon>
        <taxon>Maritimibacter</taxon>
    </lineage>
</organism>
<dbReference type="EMBL" id="WTUX01000011">
    <property type="protein sequence ID" value="MZR13360.1"/>
    <property type="molecule type" value="Genomic_DNA"/>
</dbReference>
<dbReference type="PANTHER" id="PTHR21666:SF289">
    <property type="entry name" value="L-ALA--D-GLU ENDOPEPTIDASE"/>
    <property type="match status" value="1"/>
</dbReference>
<dbReference type="GO" id="GO:0004222">
    <property type="term" value="F:metalloendopeptidase activity"/>
    <property type="evidence" value="ECO:0007669"/>
    <property type="project" value="TreeGrafter"/>
</dbReference>
<dbReference type="CDD" id="cd12797">
    <property type="entry name" value="M23_peptidase"/>
    <property type="match status" value="1"/>
</dbReference>
<proteinExistence type="predicted"/>
<dbReference type="AlphaFoldDB" id="A0A845LZA1"/>
<gene>
    <name evidence="3" type="ORF">GQE99_10045</name>
</gene>
<dbReference type="Gene3D" id="2.70.70.10">
    <property type="entry name" value="Glucose Permease (Domain IIA)"/>
    <property type="match status" value="1"/>
</dbReference>
<evidence type="ECO:0000313" key="3">
    <source>
        <dbReference type="EMBL" id="MZR13360.1"/>
    </source>
</evidence>
<dbReference type="InterPro" id="IPR050570">
    <property type="entry name" value="Cell_wall_metabolism_enzyme"/>
</dbReference>
<dbReference type="RefSeq" id="WP_161351453.1">
    <property type="nucleotide sequence ID" value="NZ_WTUX01000011.1"/>
</dbReference>